<protein>
    <submittedName>
        <fullName evidence="1">Uncharacterized protein</fullName>
    </submittedName>
</protein>
<dbReference type="PANTHER" id="PTHR42100:SF1">
    <property type="entry name" value="OXIDOREDUCTASE 178 KDA SUBUNIT, PUTATIVE (AFU_ORTHOLOGUE AFUA_8G04320)-RELATED"/>
    <property type="match status" value="1"/>
</dbReference>
<gene>
    <name evidence="1" type="ORF">FA15DRAFT_602417</name>
</gene>
<proteinExistence type="predicted"/>
<evidence type="ECO:0000313" key="2">
    <source>
        <dbReference type="Proteomes" id="UP000307440"/>
    </source>
</evidence>
<dbReference type="Proteomes" id="UP000307440">
    <property type="component" value="Unassembled WGS sequence"/>
</dbReference>
<dbReference type="STRING" id="230819.A0A5C3KFN3"/>
<evidence type="ECO:0000313" key="1">
    <source>
        <dbReference type="EMBL" id="TFK18926.1"/>
    </source>
</evidence>
<dbReference type="OrthoDB" id="2120038at2759"/>
<name>A0A5C3KFN3_COPMA</name>
<dbReference type="GO" id="GO:0005739">
    <property type="term" value="C:mitochondrion"/>
    <property type="evidence" value="ECO:0007669"/>
    <property type="project" value="InterPro"/>
</dbReference>
<dbReference type="InterPro" id="IPR034444">
    <property type="entry name" value="Nuo17.8"/>
</dbReference>
<dbReference type="EMBL" id="ML210369">
    <property type="protein sequence ID" value="TFK18926.1"/>
    <property type="molecule type" value="Genomic_DNA"/>
</dbReference>
<accession>A0A5C3KFN3</accession>
<sequence>GFGSPVWRSVAVAGLAAVAFYKYAPERSENVYLTRWIALYTKPREHWLDLNAKHAAMSQTEADHSLLLHDARKPPVHRFRYPQGIGQASPFLNGVGMTVDTSNIAVKNDRDISFS</sequence>
<dbReference type="PANTHER" id="PTHR42100">
    <property type="entry name" value="OXIDOREDUCTASE 178 KDA SUBUNIT, PUTATIVE (AFU_ORTHOLOGUE AFUA_8G04320)-RELATED"/>
    <property type="match status" value="1"/>
</dbReference>
<dbReference type="AlphaFoldDB" id="A0A5C3KFN3"/>
<organism evidence="1 2">
    <name type="scientific">Coprinopsis marcescibilis</name>
    <name type="common">Agaric fungus</name>
    <name type="synonym">Psathyrella marcescibilis</name>
    <dbReference type="NCBI Taxonomy" id="230819"/>
    <lineage>
        <taxon>Eukaryota</taxon>
        <taxon>Fungi</taxon>
        <taxon>Dikarya</taxon>
        <taxon>Basidiomycota</taxon>
        <taxon>Agaricomycotina</taxon>
        <taxon>Agaricomycetes</taxon>
        <taxon>Agaricomycetidae</taxon>
        <taxon>Agaricales</taxon>
        <taxon>Agaricineae</taxon>
        <taxon>Psathyrellaceae</taxon>
        <taxon>Coprinopsis</taxon>
    </lineage>
</organism>
<reference evidence="1 2" key="1">
    <citation type="journal article" date="2019" name="Nat. Ecol. Evol.">
        <title>Megaphylogeny resolves global patterns of mushroom evolution.</title>
        <authorList>
            <person name="Varga T."/>
            <person name="Krizsan K."/>
            <person name="Foldi C."/>
            <person name="Dima B."/>
            <person name="Sanchez-Garcia M."/>
            <person name="Sanchez-Ramirez S."/>
            <person name="Szollosi G.J."/>
            <person name="Szarkandi J.G."/>
            <person name="Papp V."/>
            <person name="Albert L."/>
            <person name="Andreopoulos W."/>
            <person name="Angelini C."/>
            <person name="Antonin V."/>
            <person name="Barry K.W."/>
            <person name="Bougher N.L."/>
            <person name="Buchanan P."/>
            <person name="Buyck B."/>
            <person name="Bense V."/>
            <person name="Catcheside P."/>
            <person name="Chovatia M."/>
            <person name="Cooper J."/>
            <person name="Damon W."/>
            <person name="Desjardin D."/>
            <person name="Finy P."/>
            <person name="Geml J."/>
            <person name="Haridas S."/>
            <person name="Hughes K."/>
            <person name="Justo A."/>
            <person name="Karasinski D."/>
            <person name="Kautmanova I."/>
            <person name="Kiss B."/>
            <person name="Kocsube S."/>
            <person name="Kotiranta H."/>
            <person name="LaButti K.M."/>
            <person name="Lechner B.E."/>
            <person name="Liimatainen K."/>
            <person name="Lipzen A."/>
            <person name="Lukacs Z."/>
            <person name="Mihaltcheva S."/>
            <person name="Morgado L.N."/>
            <person name="Niskanen T."/>
            <person name="Noordeloos M.E."/>
            <person name="Ohm R.A."/>
            <person name="Ortiz-Santana B."/>
            <person name="Ovrebo C."/>
            <person name="Racz N."/>
            <person name="Riley R."/>
            <person name="Savchenko A."/>
            <person name="Shiryaev A."/>
            <person name="Soop K."/>
            <person name="Spirin V."/>
            <person name="Szebenyi C."/>
            <person name="Tomsovsky M."/>
            <person name="Tulloss R.E."/>
            <person name="Uehling J."/>
            <person name="Grigoriev I.V."/>
            <person name="Vagvolgyi C."/>
            <person name="Papp T."/>
            <person name="Martin F.M."/>
            <person name="Miettinen O."/>
            <person name="Hibbett D.S."/>
            <person name="Nagy L.G."/>
        </authorList>
    </citation>
    <scope>NUCLEOTIDE SEQUENCE [LARGE SCALE GENOMIC DNA]</scope>
    <source>
        <strain evidence="1 2">CBS 121175</strain>
    </source>
</reference>
<feature type="non-terminal residue" evidence="1">
    <location>
        <position position="1"/>
    </location>
</feature>
<keyword evidence="2" id="KW-1185">Reference proteome</keyword>